<gene>
    <name evidence="3" type="ORF">GJ744_006862</name>
</gene>
<evidence type="ECO:0000313" key="3">
    <source>
        <dbReference type="EMBL" id="KAF7510366.1"/>
    </source>
</evidence>
<keyword evidence="4" id="KW-1185">Reference proteome</keyword>
<dbReference type="Proteomes" id="UP000606974">
    <property type="component" value="Unassembled WGS sequence"/>
</dbReference>
<evidence type="ECO:0000256" key="2">
    <source>
        <dbReference type="SAM" id="Phobius"/>
    </source>
</evidence>
<feature type="compositionally biased region" description="Polar residues" evidence="1">
    <location>
        <begin position="39"/>
        <end position="52"/>
    </location>
</feature>
<protein>
    <submittedName>
        <fullName evidence="3">Uncharacterized protein</fullName>
    </submittedName>
</protein>
<comment type="caution">
    <text evidence="3">The sequence shown here is derived from an EMBL/GenBank/DDBJ whole genome shotgun (WGS) entry which is preliminary data.</text>
</comment>
<keyword evidence="2" id="KW-0472">Membrane</keyword>
<dbReference type="AlphaFoldDB" id="A0A8H7ANT8"/>
<reference evidence="3" key="1">
    <citation type="submission" date="2020-02" db="EMBL/GenBank/DDBJ databases">
        <authorList>
            <person name="Palmer J.M."/>
        </authorList>
    </citation>
    <scope>NUCLEOTIDE SEQUENCE</scope>
    <source>
        <strain evidence="3">EPUS1.4</strain>
        <tissue evidence="3">Thallus</tissue>
    </source>
</reference>
<dbReference type="OrthoDB" id="5387066at2759"/>
<feature type="transmembrane region" description="Helical" evidence="2">
    <location>
        <begin position="258"/>
        <end position="279"/>
    </location>
</feature>
<name>A0A8H7ANT8_9EURO</name>
<feature type="transmembrane region" description="Helical" evidence="2">
    <location>
        <begin position="155"/>
        <end position="174"/>
    </location>
</feature>
<feature type="transmembrane region" description="Helical" evidence="2">
    <location>
        <begin position="111"/>
        <end position="135"/>
    </location>
</feature>
<organism evidence="3 4">
    <name type="scientific">Endocarpon pusillum</name>
    <dbReference type="NCBI Taxonomy" id="364733"/>
    <lineage>
        <taxon>Eukaryota</taxon>
        <taxon>Fungi</taxon>
        <taxon>Dikarya</taxon>
        <taxon>Ascomycota</taxon>
        <taxon>Pezizomycotina</taxon>
        <taxon>Eurotiomycetes</taxon>
        <taxon>Chaetothyriomycetidae</taxon>
        <taxon>Verrucariales</taxon>
        <taxon>Verrucariaceae</taxon>
        <taxon>Endocarpon</taxon>
    </lineage>
</organism>
<dbReference type="EMBL" id="JAACFV010000031">
    <property type="protein sequence ID" value="KAF7510366.1"/>
    <property type="molecule type" value="Genomic_DNA"/>
</dbReference>
<feature type="region of interest" description="Disordered" evidence="1">
    <location>
        <begin position="37"/>
        <end position="62"/>
    </location>
</feature>
<feature type="transmembrane region" description="Helical" evidence="2">
    <location>
        <begin position="195"/>
        <end position="217"/>
    </location>
</feature>
<sequence>MHHLPLTRETLGHGTTLSSSFHCTFPQRTLYPVPEYETENSAGTNPLQYNSSPAPPSVKNGRQSQLRNVNNFSMSSNQSQSHVSRAWFRRMMQKPDNQNSERRAHRWRTPVYLIFHVVSLVASTAIVALIAQALISHQKLRHVRQFSGAENAWPRKMSLTASNILLTAAGVNVLKATTCSGIEVHHRTKPYSNRFLILSTVCSALMASMWVPTSVFAEVKRQSDDDFVTWACARSDTAFNQVIPYGAICHEEVVASQLALVVLVIEIVLATSFAIQVIWKMSCPAKS</sequence>
<proteinExistence type="predicted"/>
<evidence type="ECO:0000313" key="4">
    <source>
        <dbReference type="Proteomes" id="UP000606974"/>
    </source>
</evidence>
<evidence type="ECO:0000256" key="1">
    <source>
        <dbReference type="SAM" id="MobiDB-lite"/>
    </source>
</evidence>
<keyword evidence="2" id="KW-0812">Transmembrane</keyword>
<keyword evidence="2" id="KW-1133">Transmembrane helix</keyword>
<accession>A0A8H7ANT8</accession>